<dbReference type="Pfam" id="PF02036">
    <property type="entry name" value="SCP2"/>
    <property type="match status" value="1"/>
</dbReference>
<dbReference type="Proteomes" id="UP000717624">
    <property type="component" value="Unassembled WGS sequence"/>
</dbReference>
<dbReference type="SUPFAM" id="SSF55718">
    <property type="entry name" value="SCP-like"/>
    <property type="match status" value="1"/>
</dbReference>
<feature type="domain" description="SCP2" evidence="1">
    <location>
        <begin position="21"/>
        <end position="111"/>
    </location>
</feature>
<dbReference type="EMBL" id="JAFBEB010000009">
    <property type="protein sequence ID" value="MBM7591033.1"/>
    <property type="molecule type" value="Genomic_DNA"/>
</dbReference>
<accession>A0A939BT06</accession>
<evidence type="ECO:0000313" key="3">
    <source>
        <dbReference type="Proteomes" id="UP000717624"/>
    </source>
</evidence>
<reference evidence="2" key="1">
    <citation type="submission" date="2021-01" db="EMBL/GenBank/DDBJ databases">
        <title>Genomic Encyclopedia of Type Strains, Phase IV (KMG-IV): sequencing the most valuable type-strain genomes for metagenomic binning, comparative biology and taxonomic classification.</title>
        <authorList>
            <person name="Goeker M."/>
        </authorList>
    </citation>
    <scope>NUCLEOTIDE SEQUENCE</scope>
    <source>
        <strain evidence="2">DSM 25523</strain>
    </source>
</reference>
<sequence length="114" mass="13626">MRGLEKMAAMLQRFIERLKRKPYLNSIRHNWTRRVGIIVEDQQLRFSLTFRGEEMEWCEWQEGQPIDLLLTGTERNFQLLFAGDALSYLYAKKEIKISGHLRDQLKLETLIRLS</sequence>
<dbReference type="RefSeq" id="WP_204518776.1">
    <property type="nucleotide sequence ID" value="NZ_BAABIN010000014.1"/>
</dbReference>
<keyword evidence="3" id="KW-1185">Reference proteome</keyword>
<name>A0A939BT06_9BACL</name>
<gene>
    <name evidence="2" type="ORF">JOD01_002659</name>
</gene>
<comment type="caution">
    <text evidence="2">The sequence shown here is derived from an EMBL/GenBank/DDBJ whole genome shotgun (WGS) entry which is preliminary data.</text>
</comment>
<evidence type="ECO:0000259" key="1">
    <source>
        <dbReference type="Pfam" id="PF02036"/>
    </source>
</evidence>
<proteinExistence type="predicted"/>
<evidence type="ECO:0000313" key="2">
    <source>
        <dbReference type="EMBL" id="MBM7591033.1"/>
    </source>
</evidence>
<organism evidence="2 3">
    <name type="scientific">Brevibacillus fulvus</name>
    <dbReference type="NCBI Taxonomy" id="1125967"/>
    <lineage>
        <taxon>Bacteria</taxon>
        <taxon>Bacillati</taxon>
        <taxon>Bacillota</taxon>
        <taxon>Bacilli</taxon>
        <taxon>Bacillales</taxon>
        <taxon>Paenibacillaceae</taxon>
        <taxon>Brevibacillus</taxon>
    </lineage>
</organism>
<protein>
    <recommendedName>
        <fullName evidence="1">SCP2 domain-containing protein</fullName>
    </recommendedName>
</protein>
<dbReference type="InterPro" id="IPR036527">
    <property type="entry name" value="SCP2_sterol-bd_dom_sf"/>
</dbReference>
<dbReference type="InterPro" id="IPR003033">
    <property type="entry name" value="SCP2_sterol-bd_dom"/>
</dbReference>
<dbReference type="AlphaFoldDB" id="A0A939BT06"/>